<name>E3I602_RHOVT</name>
<organism evidence="1 2">
    <name type="scientific">Rhodomicrobium vannielii (strain ATCC 17100 / DSM 162 / LMG 4299 / NCIMB 10020 / ATH 3.1.1)</name>
    <dbReference type="NCBI Taxonomy" id="648757"/>
    <lineage>
        <taxon>Bacteria</taxon>
        <taxon>Pseudomonadati</taxon>
        <taxon>Pseudomonadota</taxon>
        <taxon>Alphaproteobacteria</taxon>
        <taxon>Hyphomicrobiales</taxon>
        <taxon>Hyphomicrobiaceae</taxon>
        <taxon>Rhodomicrobium</taxon>
    </lineage>
</organism>
<evidence type="ECO:0000313" key="1">
    <source>
        <dbReference type="EMBL" id="ADP70595.1"/>
    </source>
</evidence>
<dbReference type="AlphaFoldDB" id="E3I602"/>
<sequence length="34" mass="3619">MSSIFRDGVRHTAMFCKGASAGFAATPSFIAKVR</sequence>
<protein>
    <submittedName>
        <fullName evidence="1">Uncharacterized protein</fullName>
    </submittedName>
</protein>
<dbReference type="EMBL" id="CP002292">
    <property type="protein sequence ID" value="ADP70595.1"/>
    <property type="molecule type" value="Genomic_DNA"/>
</dbReference>
<evidence type="ECO:0000313" key="2">
    <source>
        <dbReference type="Proteomes" id="UP000001399"/>
    </source>
</evidence>
<dbReference type="KEGG" id="rva:Rvan_1334"/>
<accession>E3I602</accession>
<dbReference type="Proteomes" id="UP000001399">
    <property type="component" value="Chromosome"/>
</dbReference>
<dbReference type="HOGENOM" id="CLU_3375633_0_0_5"/>
<proteinExistence type="predicted"/>
<keyword evidence="2" id="KW-1185">Reference proteome</keyword>
<gene>
    <name evidence="1" type="ordered locus">Rvan_1334</name>
</gene>
<reference evidence="2" key="1">
    <citation type="journal article" date="2011" name="J. Bacteriol.">
        <title>Genome sequences of eight morphologically diverse alphaproteobacteria.</title>
        <authorList>
            <consortium name="US DOE Joint Genome Institute"/>
            <person name="Brown P.J."/>
            <person name="Kysela D.T."/>
            <person name="Buechlein A."/>
            <person name="Hemmerich C."/>
            <person name="Brun Y.V."/>
        </authorList>
    </citation>
    <scope>NUCLEOTIDE SEQUENCE [LARGE SCALE GENOMIC DNA]</scope>
    <source>
        <strain evidence="2">ATCC 17100 / ATH 3.1.1 / DSM 162 / LMG 4299</strain>
    </source>
</reference>